<organism evidence="1 2">
    <name type="scientific">Candidatus Syntrophosphaera thermopropionivorans</name>
    <dbReference type="NCBI Taxonomy" id="2593015"/>
    <lineage>
        <taxon>Bacteria</taxon>
        <taxon>Pseudomonadati</taxon>
        <taxon>Candidatus Cloacimonadota</taxon>
        <taxon>Candidatus Cloacimonadia</taxon>
        <taxon>Candidatus Cloacimonadales</taxon>
        <taxon>Candidatus Cloacimonadaceae</taxon>
        <taxon>Candidatus Syntrophosphaera</taxon>
    </lineage>
</organism>
<keyword evidence="2" id="KW-1185">Reference proteome</keyword>
<protein>
    <submittedName>
        <fullName evidence="1">Bifunctional metallophosphatase/5'-nucleotidase</fullName>
    </submittedName>
</protein>
<evidence type="ECO:0000313" key="1">
    <source>
        <dbReference type="EMBL" id="TDF72607.1"/>
    </source>
</evidence>
<name>A0AC61QI21_9BACT</name>
<reference evidence="1" key="1">
    <citation type="submission" date="2019-03" db="EMBL/GenBank/DDBJ databases">
        <title>Candidatus Syntrophosphaera thermopropionivorans: a novel player in syntrophic propionate oxidation during anaerobic digestion.</title>
        <authorList>
            <person name="Dyksma S."/>
        </authorList>
    </citation>
    <scope>NUCLEOTIDE SEQUENCE</scope>
    <source>
        <strain evidence="1">W5</strain>
    </source>
</reference>
<dbReference type="EMBL" id="SMOG01000023">
    <property type="protein sequence ID" value="TDF72607.1"/>
    <property type="molecule type" value="Genomic_DNA"/>
</dbReference>
<dbReference type="Proteomes" id="UP000294588">
    <property type="component" value="Unassembled WGS sequence"/>
</dbReference>
<proteinExistence type="predicted"/>
<gene>
    <name evidence="1" type="ORF">E0946_06240</name>
</gene>
<evidence type="ECO:0000313" key="2">
    <source>
        <dbReference type="Proteomes" id="UP000294588"/>
    </source>
</evidence>
<comment type="caution">
    <text evidence="1">The sequence shown here is derived from an EMBL/GenBank/DDBJ whole genome shotgun (WGS) entry which is preliminary data.</text>
</comment>
<accession>A0AC61QI21</accession>
<sequence length="563" mass="63207">MKSKIILIILSFLFLASGIFAEDLYLDIMFTNDMHGGIDRSEATFINPDFPPRLGGGASAATLIKYARSLSNAQRSSLLFDIGDFFQGRPVGTITKGKAIIEYMNAIGYDAMTLGNHEFDITEDELKETLALAKFPVVSCNIIDKRTGDFPPYVVPYIIVDRLSVRIAIIGLTTTDTEKMSFPENIKNLDFLDEKESLTKYVKIVREEEQADIVIVLGHAGLPYDNVETYLTRYDNKGNPLFTERYAVWGYDAQELAREVPGIDLFVGGHIHKGIPSPWIDPYTHTMVIQGYAYGSNLGWMTLTIDSETKSVSGYKLPALTDGLMITLFEEEFIPDAEISPIIEEQVAKAEEGMDEVVGYAAVNLTRTNYDAQSLVGNMIVDAMRNEVKADFAFLNLGGVRADIKAGPVTYRDIFEVMPFDNMLVSFTCDGEFLRRIIETRVEGSRHGLIVSGVNVVYSKKRPNYDRVTSLKVGGEPWDPNKIYTCVTTDFLMEGNAGLTLLTQVPKENIIYHQINLRDAIVRYFQQHSPVHTKIDDRWKRDDNAKPTPEMLRAKSQATKKEE</sequence>